<dbReference type="Pfam" id="PF03358">
    <property type="entry name" value="FMN_red"/>
    <property type="match status" value="1"/>
</dbReference>
<name>A0ABU7PLC5_9ACTN</name>
<dbReference type="InterPro" id="IPR029039">
    <property type="entry name" value="Flavoprotein-like_sf"/>
</dbReference>
<dbReference type="InterPro" id="IPR050712">
    <property type="entry name" value="NAD(P)H-dep_reductase"/>
</dbReference>
<dbReference type="SUPFAM" id="SSF52218">
    <property type="entry name" value="Flavoproteins"/>
    <property type="match status" value="1"/>
</dbReference>
<dbReference type="Gene3D" id="3.40.50.360">
    <property type="match status" value="1"/>
</dbReference>
<dbReference type="GO" id="GO:0016491">
    <property type="term" value="F:oxidoreductase activity"/>
    <property type="evidence" value="ECO:0007669"/>
    <property type="project" value="UniProtKB-KW"/>
</dbReference>
<feature type="domain" description="NADPH-dependent FMN reductase-like" evidence="1">
    <location>
        <begin position="9"/>
        <end position="147"/>
    </location>
</feature>
<dbReference type="EC" id="1.-.-.-" evidence="2"/>
<dbReference type="RefSeq" id="WP_330800220.1">
    <property type="nucleotide sequence ID" value="NZ_JAZEWV010000047.1"/>
</dbReference>
<protein>
    <submittedName>
        <fullName evidence="2">NADPH-dependent FMN reductase</fullName>
        <ecNumber evidence="2">1.-.-.-</ecNumber>
    </submittedName>
</protein>
<dbReference type="InterPro" id="IPR005025">
    <property type="entry name" value="FMN_Rdtase-like_dom"/>
</dbReference>
<dbReference type="EMBL" id="JAZEWV010000047">
    <property type="protein sequence ID" value="MEE4546521.1"/>
    <property type="molecule type" value="Genomic_DNA"/>
</dbReference>
<gene>
    <name evidence="2" type="ORF">V2S66_31720</name>
</gene>
<dbReference type="Proteomes" id="UP001344658">
    <property type="component" value="Unassembled WGS sequence"/>
</dbReference>
<evidence type="ECO:0000313" key="2">
    <source>
        <dbReference type="EMBL" id="MEE4546521.1"/>
    </source>
</evidence>
<keyword evidence="3" id="KW-1185">Reference proteome</keyword>
<accession>A0ABU7PLC5</accession>
<organism evidence="2 3">
    <name type="scientific">Actinacidiphila polyblastidii</name>
    <dbReference type="NCBI Taxonomy" id="3110430"/>
    <lineage>
        <taxon>Bacteria</taxon>
        <taxon>Bacillati</taxon>
        <taxon>Actinomycetota</taxon>
        <taxon>Actinomycetes</taxon>
        <taxon>Kitasatosporales</taxon>
        <taxon>Streptomycetaceae</taxon>
        <taxon>Actinacidiphila</taxon>
    </lineage>
</organism>
<proteinExistence type="predicted"/>
<dbReference type="PANTHER" id="PTHR30543:SF21">
    <property type="entry name" value="NAD(P)H-DEPENDENT FMN REDUCTASE LOT6"/>
    <property type="match status" value="1"/>
</dbReference>
<comment type="caution">
    <text evidence="2">The sequence shown here is derived from an EMBL/GenBank/DDBJ whole genome shotgun (WGS) entry which is preliminary data.</text>
</comment>
<evidence type="ECO:0000259" key="1">
    <source>
        <dbReference type="Pfam" id="PF03358"/>
    </source>
</evidence>
<dbReference type="PANTHER" id="PTHR30543">
    <property type="entry name" value="CHROMATE REDUCTASE"/>
    <property type="match status" value="1"/>
</dbReference>
<keyword evidence="2" id="KW-0560">Oxidoreductase</keyword>
<sequence>MTQTRTRTLALISGSTRAGSTNTAVLRSVPGILGDAIRPLPYLDLASLPHFNPDDDHEPLPAEVARLRALIADADALLFCTPEYAGDLPGSFKNLLDWTVGGSETTDKPSGWINVSTAPTLAAGAHAALRTVLGYTGARVVDAACVHLPVPRTAVDQATGLVTDAAVRDALAAVVRTLLAAD</sequence>
<reference evidence="2 3" key="1">
    <citation type="submission" date="2023-12" db="EMBL/GenBank/DDBJ databases">
        <title>Streptomyces sp. V4-01.</title>
        <authorList>
            <person name="Somphong A."/>
            <person name="Phongsopitanun W."/>
        </authorList>
    </citation>
    <scope>NUCLEOTIDE SEQUENCE [LARGE SCALE GENOMIC DNA]</scope>
    <source>
        <strain evidence="2 3">V4-01</strain>
    </source>
</reference>
<evidence type="ECO:0000313" key="3">
    <source>
        <dbReference type="Proteomes" id="UP001344658"/>
    </source>
</evidence>